<protein>
    <submittedName>
        <fullName evidence="2">Uncharacterized protein</fullName>
    </submittedName>
</protein>
<comment type="caution">
    <text evidence="2">The sequence shown here is derived from an EMBL/GenBank/DDBJ whole genome shotgun (WGS) entry which is preliminary data.</text>
</comment>
<evidence type="ECO:0000313" key="3">
    <source>
        <dbReference type="EMBL" id="GBO22273.1"/>
    </source>
</evidence>
<keyword evidence="5" id="KW-1185">Reference proteome</keyword>
<dbReference type="EMBL" id="BGPR01043527">
    <property type="protein sequence ID" value="GBO20133.1"/>
    <property type="molecule type" value="Genomic_DNA"/>
</dbReference>
<dbReference type="AlphaFoldDB" id="A0A4Y2V4G4"/>
<evidence type="ECO:0000313" key="5">
    <source>
        <dbReference type="Proteomes" id="UP000499080"/>
    </source>
</evidence>
<gene>
    <name evidence="4" type="ORF">AVEN_114153_1</name>
    <name evidence="1" type="ORF">AVEN_115563_1</name>
    <name evidence="2" type="ORF">AVEN_41014_1</name>
    <name evidence="3" type="ORF">AVEN_59116_1</name>
</gene>
<dbReference type="EMBL" id="BGPR01045373">
    <property type="protein sequence ID" value="GBO22273.1"/>
    <property type="molecule type" value="Genomic_DNA"/>
</dbReference>
<accession>A0A4Y2V4G4</accession>
<evidence type="ECO:0000313" key="2">
    <source>
        <dbReference type="EMBL" id="GBO20133.1"/>
    </source>
</evidence>
<sequence>MKRKTLELLPTFSKLLHHTSSRPSLWTQGPMGDSVDMGYGHHHLWESFWFPGYDLECSGLTYTADLQWNRVSGLRPSGPEVGTLPLGYQGPHTSGRCVGTEILNI</sequence>
<organism evidence="2 5">
    <name type="scientific">Araneus ventricosus</name>
    <name type="common">Orbweaver spider</name>
    <name type="synonym">Epeira ventricosa</name>
    <dbReference type="NCBI Taxonomy" id="182803"/>
    <lineage>
        <taxon>Eukaryota</taxon>
        <taxon>Metazoa</taxon>
        <taxon>Ecdysozoa</taxon>
        <taxon>Arthropoda</taxon>
        <taxon>Chelicerata</taxon>
        <taxon>Arachnida</taxon>
        <taxon>Araneae</taxon>
        <taxon>Araneomorphae</taxon>
        <taxon>Entelegynae</taxon>
        <taxon>Araneoidea</taxon>
        <taxon>Araneidae</taxon>
        <taxon>Araneus</taxon>
    </lineage>
</organism>
<dbReference type="Proteomes" id="UP000499080">
    <property type="component" value="Unassembled WGS sequence"/>
</dbReference>
<evidence type="ECO:0000313" key="4">
    <source>
        <dbReference type="EMBL" id="GBO22280.1"/>
    </source>
</evidence>
<proteinExistence type="predicted"/>
<name>A0A4Y2V4G4_ARAVE</name>
<reference evidence="2 5" key="1">
    <citation type="journal article" date="2019" name="Sci. Rep.">
        <title>Orb-weaving spider Araneus ventricosus genome elucidates the spidroin gene catalogue.</title>
        <authorList>
            <person name="Kono N."/>
            <person name="Nakamura H."/>
            <person name="Ohtoshi R."/>
            <person name="Moran D.A.P."/>
            <person name="Shinohara A."/>
            <person name="Yoshida Y."/>
            <person name="Fujiwara M."/>
            <person name="Mori M."/>
            <person name="Tomita M."/>
            <person name="Arakawa K."/>
        </authorList>
    </citation>
    <scope>NUCLEOTIDE SEQUENCE [LARGE SCALE GENOMIC DNA]</scope>
</reference>
<evidence type="ECO:0000313" key="1">
    <source>
        <dbReference type="EMBL" id="GBO20122.1"/>
    </source>
</evidence>
<dbReference type="EMBL" id="BGPR01043522">
    <property type="protein sequence ID" value="GBO20122.1"/>
    <property type="molecule type" value="Genomic_DNA"/>
</dbReference>
<dbReference type="EMBL" id="BGPR01045381">
    <property type="protein sequence ID" value="GBO22280.1"/>
    <property type="molecule type" value="Genomic_DNA"/>
</dbReference>